<evidence type="ECO:0000313" key="4">
    <source>
        <dbReference type="Proteomes" id="UP001438953"/>
    </source>
</evidence>
<evidence type="ECO:0000256" key="1">
    <source>
        <dbReference type="ARBA" id="ARBA00022748"/>
    </source>
</evidence>
<keyword evidence="2" id="KW-1133">Transmembrane helix</keyword>
<gene>
    <name evidence="3" type="primary">ccmI</name>
    <name evidence="3" type="ORF">VSX56_10355</name>
</gene>
<reference evidence="3 4" key="1">
    <citation type="submission" date="2024-01" db="EMBL/GenBank/DDBJ databases">
        <authorList>
            <person name="Deng Y."/>
            <person name="Su J."/>
        </authorList>
    </citation>
    <scope>NUCLEOTIDE SEQUENCE [LARGE SCALE GENOMIC DNA]</scope>
    <source>
        <strain evidence="3 4">CPCC 100088</strain>
    </source>
</reference>
<proteinExistence type="predicted"/>
<feature type="transmembrane region" description="Helical" evidence="2">
    <location>
        <begin position="97"/>
        <end position="117"/>
    </location>
</feature>
<keyword evidence="2" id="KW-0472">Membrane</keyword>
<accession>A0ABV1SH00</accession>
<comment type="caution">
    <text evidence="3">The sequence shown here is derived from an EMBL/GenBank/DDBJ whole genome shotgun (WGS) entry which is preliminary data.</text>
</comment>
<evidence type="ECO:0000256" key="2">
    <source>
        <dbReference type="SAM" id="Phobius"/>
    </source>
</evidence>
<keyword evidence="4" id="KW-1185">Reference proteome</keyword>
<dbReference type="EMBL" id="JAYWLC010000007">
    <property type="protein sequence ID" value="MER5172179.1"/>
    <property type="molecule type" value="Genomic_DNA"/>
</dbReference>
<protein>
    <submittedName>
        <fullName evidence="3">C-type cytochrome biogenesis protein CcmI</fullName>
    </submittedName>
</protein>
<dbReference type="SUPFAM" id="SSF48452">
    <property type="entry name" value="TPR-like"/>
    <property type="match status" value="1"/>
</dbReference>
<dbReference type="InterPro" id="IPR011990">
    <property type="entry name" value="TPR-like_helical_dom_sf"/>
</dbReference>
<evidence type="ECO:0000313" key="3">
    <source>
        <dbReference type="EMBL" id="MER5172179.1"/>
    </source>
</evidence>
<keyword evidence="2" id="KW-0812">Transmembrane</keyword>
<sequence length="507" mass="54712">MLFWIVVAIVLLLVALVFLSALWRLRMEGDENDITESADMRVYRDQLSEVDRDRARGTLSEDDAGRARIEISRKLLEADRAARAAARPPRSPKTARIAASVVILACLGGAVALYAYLGDDGYADQPIGTRLALADESYLGRPHQDQAEADFAKTFQKPKVDAQFAALMDKLRQAVKDRPDDPQGLRLLARNEITMGNFADGVAAQQQLIKVLGDKATADDQADLGEYMVIAAGGLVTPEAEAAFGQAVQLDKTNGRARYYIGLMMAQNGRPDRTFRIWDALLTDSKASDDWVKPMLANMPTIAWLAGQPDYQPPELGRDGPSLSDLVAAQKLPQAQRAGAIGDKVDALQARMANQGGSAEDWATLLAGLRLLGRDDQVTAILSEARGTFAKAPEALKLLDQAAKGTWPADVTADLPGPSAEDVKNAESLSAQDRQQMIQGMVDGLVSRLETDGGSAAEWTRALRALMTLNQKDRAHDLLAKAQTALAADQSALEEVIATAKELGLDQ</sequence>
<feature type="transmembrane region" description="Helical" evidence="2">
    <location>
        <begin position="6"/>
        <end position="25"/>
    </location>
</feature>
<reference evidence="3 4" key="2">
    <citation type="submission" date="2024-06" db="EMBL/GenBank/DDBJ databases">
        <title>Thioclava kandeliae sp. nov. from a rhizosphere soil sample of Kandelia candel in a mangrove.</title>
        <authorList>
            <person name="Mu T."/>
        </authorList>
    </citation>
    <scope>NUCLEOTIDE SEQUENCE [LARGE SCALE GENOMIC DNA]</scope>
    <source>
        <strain evidence="3 4">CPCC 100088</strain>
    </source>
</reference>
<dbReference type="InterPro" id="IPR017560">
    <property type="entry name" value="Cyt_c_biogenesis_CcmI"/>
</dbReference>
<dbReference type="RefSeq" id="WP_350936887.1">
    <property type="nucleotide sequence ID" value="NZ_JAYWLC010000007.1"/>
</dbReference>
<dbReference type="NCBIfam" id="TIGR03142">
    <property type="entry name" value="cytochro_ccmI"/>
    <property type="match status" value="1"/>
</dbReference>
<dbReference type="Proteomes" id="UP001438953">
    <property type="component" value="Unassembled WGS sequence"/>
</dbReference>
<organism evidence="3 4">
    <name type="scientific">Thioclava kandeliae</name>
    <dbReference type="NCBI Taxonomy" id="3070818"/>
    <lineage>
        <taxon>Bacteria</taxon>
        <taxon>Pseudomonadati</taxon>
        <taxon>Pseudomonadota</taxon>
        <taxon>Alphaproteobacteria</taxon>
        <taxon>Rhodobacterales</taxon>
        <taxon>Paracoccaceae</taxon>
        <taxon>Thioclava</taxon>
    </lineage>
</organism>
<dbReference type="Gene3D" id="1.25.40.10">
    <property type="entry name" value="Tetratricopeptide repeat domain"/>
    <property type="match status" value="1"/>
</dbReference>
<name>A0ABV1SH00_9RHOB</name>
<keyword evidence="1" id="KW-0201">Cytochrome c-type biogenesis</keyword>